<name>A0AAN1XC96_9PROT</name>
<evidence type="ECO:0000313" key="2">
    <source>
        <dbReference type="Proteomes" id="UP001320326"/>
    </source>
</evidence>
<keyword evidence="2" id="KW-1185">Reference proteome</keyword>
<dbReference type="KEGG" id="seme:MIZ01_2247"/>
<evidence type="ECO:0000313" key="1">
    <source>
        <dbReference type="EMBL" id="BCK88443.1"/>
    </source>
</evidence>
<reference evidence="1 2" key="1">
    <citation type="journal article" date="2022" name="Int. J. Syst. Evol. Microbiol.">
        <title>&lt;i&gt;Sideroxyarcus emersonii&lt;/i&gt; gen. nov. sp. nov., a neutrophilic, microaerobic iron- and thiosulfate-oxidizing bacterium isolated from iron-rich wetland sediment.</title>
        <authorList>
            <person name="Kato S."/>
            <person name="Itoh T."/>
            <person name="Iino T."/>
            <person name="Ohkuma M."/>
        </authorList>
    </citation>
    <scope>NUCLEOTIDE SEQUENCE [LARGE SCALE GENOMIC DNA]</scope>
    <source>
        <strain evidence="1 2">MIZ01</strain>
    </source>
</reference>
<protein>
    <submittedName>
        <fullName evidence="1">Uncharacterized protein</fullName>
    </submittedName>
</protein>
<gene>
    <name evidence="1" type="ORF">MIZ01_2247</name>
</gene>
<accession>A0AAN1XC96</accession>
<organism evidence="1 2">
    <name type="scientific">Sideroxyarcus emersonii</name>
    <dbReference type="NCBI Taxonomy" id="2764705"/>
    <lineage>
        <taxon>Bacteria</taxon>
        <taxon>Pseudomonadati</taxon>
        <taxon>Pseudomonadota</taxon>
        <taxon>Betaproteobacteria</taxon>
        <taxon>Nitrosomonadales</taxon>
        <taxon>Gallionellaceae</taxon>
        <taxon>Sideroxyarcus</taxon>
    </lineage>
</organism>
<dbReference type="Proteomes" id="UP001320326">
    <property type="component" value="Chromosome"/>
</dbReference>
<dbReference type="EMBL" id="AP023423">
    <property type="protein sequence ID" value="BCK88443.1"/>
    <property type="molecule type" value="Genomic_DNA"/>
</dbReference>
<proteinExistence type="predicted"/>
<sequence>MGMMADFASAYLDSAYKKKKAGEKFELPTDGHFLTVFYGFTEIQSTLDALALTETLIGLAPPRSKHIDKDCYLKFLVGAYLQEVYILEQRLTTYAKKLSRLYRKPALPPAVRKVVYEPLQGIISTRGSHVHNRRYSDETLDMVSTTALFRRLKHQLGEDLEFDYKVAQSNWKKQINANNKTTRKIIDMYCELLQVVICKNDKIVLPVPKKQ</sequence>
<dbReference type="AlphaFoldDB" id="A0AAN1XC96"/>